<keyword evidence="2" id="KW-0472">Membrane</keyword>
<dbReference type="Proteomes" id="UP000509638">
    <property type="component" value="Chromosome"/>
</dbReference>
<gene>
    <name evidence="3" type="ORF">HW566_04310</name>
</gene>
<evidence type="ECO:0000256" key="1">
    <source>
        <dbReference type="SAM" id="MobiDB-lite"/>
    </source>
</evidence>
<proteinExistence type="predicted"/>
<dbReference type="RefSeq" id="WP_178010717.1">
    <property type="nucleotide sequence ID" value="NZ_CP058316.1"/>
</dbReference>
<keyword evidence="2" id="KW-0812">Transmembrane</keyword>
<feature type="region of interest" description="Disordered" evidence="1">
    <location>
        <begin position="108"/>
        <end position="131"/>
    </location>
</feature>
<evidence type="ECO:0000256" key="2">
    <source>
        <dbReference type="SAM" id="Phobius"/>
    </source>
</evidence>
<accession>A0A7D5IS72</accession>
<name>A0A7D5IS72_9MICO</name>
<dbReference type="EMBL" id="CP058316">
    <property type="protein sequence ID" value="QLD11074.1"/>
    <property type="molecule type" value="Genomic_DNA"/>
</dbReference>
<evidence type="ECO:0000313" key="4">
    <source>
        <dbReference type="Proteomes" id="UP000509638"/>
    </source>
</evidence>
<dbReference type="AlphaFoldDB" id="A0A7D5IS72"/>
<keyword evidence="2" id="KW-1133">Transmembrane helix</keyword>
<sequence length="131" mass="13326">MLLIVVIVGLAAGAALATARVPRPEPGALTASLVLIAAGASWIVVESAASSASGAGTVAGLGYAASCLVGYVGYGAQRWARRIPAAERPPWGRLLWLTVAGPAHLRTRIPDESARGEAAAPAPEHARRGDR</sequence>
<evidence type="ECO:0000313" key="3">
    <source>
        <dbReference type="EMBL" id="QLD11074.1"/>
    </source>
</evidence>
<reference evidence="3 4" key="1">
    <citation type="submission" date="2020-06" db="EMBL/GenBank/DDBJ databases">
        <authorList>
            <person name="Jo H."/>
        </authorList>
    </citation>
    <scope>NUCLEOTIDE SEQUENCE [LARGE SCALE GENOMIC DNA]</scope>
    <source>
        <strain evidence="3 4">I46</strain>
    </source>
</reference>
<feature type="transmembrane region" description="Helical" evidence="2">
    <location>
        <begin position="27"/>
        <end position="45"/>
    </location>
</feature>
<organism evidence="3 4">
    <name type="scientific">Microbacterium oleivorans</name>
    <dbReference type="NCBI Taxonomy" id="273677"/>
    <lineage>
        <taxon>Bacteria</taxon>
        <taxon>Bacillati</taxon>
        <taxon>Actinomycetota</taxon>
        <taxon>Actinomycetes</taxon>
        <taxon>Micrococcales</taxon>
        <taxon>Microbacteriaceae</taxon>
        <taxon>Microbacterium</taxon>
    </lineage>
</organism>
<protein>
    <submittedName>
        <fullName evidence="3">Uncharacterized protein</fullName>
    </submittedName>
</protein>